<evidence type="ECO:0000256" key="9">
    <source>
        <dbReference type="ARBA" id="ARBA00045724"/>
    </source>
</evidence>
<evidence type="ECO:0000313" key="12">
    <source>
        <dbReference type="Proteomes" id="UP001195660"/>
    </source>
</evidence>
<evidence type="ECO:0000256" key="3">
    <source>
        <dbReference type="ARBA" id="ARBA00022679"/>
    </source>
</evidence>
<dbReference type="PANTHER" id="PTHR37323">
    <property type="entry name" value="GCN5-RELATED N-ACETYLTRANSFERASE"/>
    <property type="match status" value="1"/>
</dbReference>
<protein>
    <recommendedName>
        <fullName evidence="8">L-ornithine N(alpha)-acyltransferase</fullName>
        <ecNumber evidence="7">2.3.2.30</ecNumber>
    </recommendedName>
</protein>
<dbReference type="InterPro" id="IPR052351">
    <property type="entry name" value="Ornithine_N-alpha-AT"/>
</dbReference>
<comment type="similarity">
    <text evidence="6">Belongs to the acetyltransferase family. OlsB subfamily.</text>
</comment>
<dbReference type="SUPFAM" id="SSF55729">
    <property type="entry name" value="Acyl-CoA N-acyltransferases (Nat)"/>
    <property type="match status" value="1"/>
</dbReference>
<dbReference type="Gene3D" id="3.40.630.30">
    <property type="match status" value="1"/>
</dbReference>
<evidence type="ECO:0000256" key="5">
    <source>
        <dbReference type="ARBA" id="ARBA00023315"/>
    </source>
</evidence>
<reference evidence="11 12" key="1">
    <citation type="submission" date="2019-11" db="EMBL/GenBank/DDBJ databases">
        <title>Novel Deefgea species.</title>
        <authorList>
            <person name="Han J.-H."/>
        </authorList>
    </citation>
    <scope>NUCLEOTIDE SEQUENCE [LARGE SCALE GENOMIC DNA]</scope>
    <source>
        <strain evidence="11 12">LMG 24817</strain>
    </source>
</reference>
<sequence>MLVESTASIHKHKRTLTVSIASNPETILAAQALRYQVFVEEMGAQITSKIPGIDQDLFDRYCDHLVAHDEDTGEVIGTYRILPPHQAQKVGSYYSDTEFNLTRLQNIRPQLVELGRTCVHPKYRNGSTIALLWSGIANYIQQNDYQYLIGCASVPVNDGGHLAVNLYKKLASSALAPIEWRVFPNNPLPFSMNTVAQKVETPALIKGYLRAGAMICGEPAWDPYFNCADFLMLLPTKQLDMRYAKHFNR</sequence>
<dbReference type="InterPro" id="IPR016181">
    <property type="entry name" value="Acyl_CoA_acyltransferase"/>
</dbReference>
<keyword evidence="5" id="KW-0012">Acyltransferase</keyword>
<keyword evidence="12" id="KW-1185">Reference proteome</keyword>
<dbReference type="Pfam" id="PF13444">
    <property type="entry name" value="Acetyltransf_5"/>
    <property type="match status" value="1"/>
</dbReference>
<proteinExistence type="inferred from homology"/>
<accession>A0ABS2CET8</accession>
<name>A0ABS2CET8_9NEIS</name>
<dbReference type="RefSeq" id="WP_203572002.1">
    <property type="nucleotide sequence ID" value="NZ_WOFE01000009.1"/>
</dbReference>
<comment type="pathway">
    <text evidence="1">Lipid metabolism.</text>
</comment>
<evidence type="ECO:0000256" key="2">
    <source>
        <dbReference type="ARBA" id="ARBA00022516"/>
    </source>
</evidence>
<keyword evidence="4" id="KW-0443">Lipid metabolism</keyword>
<evidence type="ECO:0000256" key="1">
    <source>
        <dbReference type="ARBA" id="ARBA00005189"/>
    </source>
</evidence>
<evidence type="ECO:0000313" key="11">
    <source>
        <dbReference type="EMBL" id="MBM5572674.1"/>
    </source>
</evidence>
<comment type="catalytic activity">
    <reaction evidence="10">
        <text>a (3R)-hydroxyacyl-[ACP] + L-ornithine = a lyso-ornithine lipid + holo-[ACP] + H(+)</text>
        <dbReference type="Rhea" id="RHEA:20633"/>
        <dbReference type="Rhea" id="RHEA-COMP:9685"/>
        <dbReference type="Rhea" id="RHEA-COMP:9945"/>
        <dbReference type="ChEBI" id="CHEBI:15378"/>
        <dbReference type="ChEBI" id="CHEBI:46911"/>
        <dbReference type="ChEBI" id="CHEBI:64479"/>
        <dbReference type="ChEBI" id="CHEBI:78827"/>
        <dbReference type="ChEBI" id="CHEBI:138482"/>
        <dbReference type="EC" id="2.3.2.30"/>
    </reaction>
    <physiologicalReaction direction="left-to-right" evidence="10">
        <dbReference type="Rhea" id="RHEA:20634"/>
    </physiologicalReaction>
</comment>
<evidence type="ECO:0000256" key="10">
    <source>
        <dbReference type="ARBA" id="ARBA00047785"/>
    </source>
</evidence>
<dbReference type="PANTHER" id="PTHR37323:SF1">
    <property type="entry name" value="L-ORNITHINE N(ALPHA)-ACYLTRANSFERASE"/>
    <property type="match status" value="1"/>
</dbReference>
<dbReference type="Proteomes" id="UP001195660">
    <property type="component" value="Unassembled WGS sequence"/>
</dbReference>
<dbReference type="EC" id="2.3.2.30" evidence="7"/>
<keyword evidence="2" id="KW-0444">Lipid biosynthesis</keyword>
<comment type="function">
    <text evidence="9">Catalyzes the first step in the biosynthesis of ornithine lipids, which are phosphorus-free membrane lipids. Catalyzes the 3-hydroxyacyl-acyl carrier protein-dependent acylation of ornithine to form lyso-ornithine lipid (LOL).</text>
</comment>
<evidence type="ECO:0000256" key="6">
    <source>
        <dbReference type="ARBA" id="ARBA00038095"/>
    </source>
</evidence>
<evidence type="ECO:0000256" key="8">
    <source>
        <dbReference type="ARBA" id="ARBA00039866"/>
    </source>
</evidence>
<organism evidence="11 12">
    <name type="scientific">Deefgea chitinilytica</name>
    <dbReference type="NCBI Taxonomy" id="570276"/>
    <lineage>
        <taxon>Bacteria</taxon>
        <taxon>Pseudomonadati</taxon>
        <taxon>Pseudomonadota</taxon>
        <taxon>Betaproteobacteria</taxon>
        <taxon>Neisseriales</taxon>
        <taxon>Chitinibacteraceae</taxon>
        <taxon>Deefgea</taxon>
    </lineage>
</organism>
<comment type="caution">
    <text evidence="11">The sequence shown here is derived from an EMBL/GenBank/DDBJ whole genome shotgun (WGS) entry which is preliminary data.</text>
</comment>
<dbReference type="EMBL" id="WOFE01000009">
    <property type="protein sequence ID" value="MBM5572674.1"/>
    <property type="molecule type" value="Genomic_DNA"/>
</dbReference>
<keyword evidence="3" id="KW-0808">Transferase</keyword>
<evidence type="ECO:0000256" key="7">
    <source>
        <dbReference type="ARBA" id="ARBA00039058"/>
    </source>
</evidence>
<gene>
    <name evidence="11" type="ORF">GM173_13955</name>
</gene>
<evidence type="ECO:0000256" key="4">
    <source>
        <dbReference type="ARBA" id="ARBA00023098"/>
    </source>
</evidence>